<proteinExistence type="predicted"/>
<accession>A0A8J3ZT37</accession>
<name>A0A8J3ZT37_9ACTN</name>
<evidence type="ECO:0000313" key="1">
    <source>
        <dbReference type="EMBL" id="GIJ66981.1"/>
    </source>
</evidence>
<sequence>MGLYDTRCAITGISLFTADAVMVGLDGSRPVTLGVAGGYNGYGVIENVVEDRNTELIMAYVLDRAREGRMTFHPDYKRDLGAPPRDIESVLAYFERNFCDSSDEYPALALDGRPIVYCMVSKLVWDAVGRAVAAGRATVEDMFADVFGDSPVAAEIYRSALHEVTDQLRDMYAVSSFLRAHGLAWQPPDLDEHGMVYSDEEVAAFVSGARVRFAEVPVVLGALDRHAEEQRRFADD</sequence>
<gene>
    <name evidence="1" type="ORF">Voc01_018980</name>
</gene>
<comment type="caution">
    <text evidence="1">The sequence shown here is derived from an EMBL/GenBank/DDBJ whole genome shotgun (WGS) entry which is preliminary data.</text>
</comment>
<organism evidence="1 2">
    <name type="scientific">Virgisporangium ochraceum</name>
    <dbReference type="NCBI Taxonomy" id="65505"/>
    <lineage>
        <taxon>Bacteria</taxon>
        <taxon>Bacillati</taxon>
        <taxon>Actinomycetota</taxon>
        <taxon>Actinomycetes</taxon>
        <taxon>Micromonosporales</taxon>
        <taxon>Micromonosporaceae</taxon>
        <taxon>Virgisporangium</taxon>
    </lineage>
</organism>
<protein>
    <submittedName>
        <fullName evidence="1">Uncharacterized protein</fullName>
    </submittedName>
</protein>
<dbReference type="RefSeq" id="WP_203926947.1">
    <property type="nucleotide sequence ID" value="NZ_BOPH01000022.1"/>
</dbReference>
<keyword evidence="2" id="KW-1185">Reference proteome</keyword>
<reference evidence="1" key="1">
    <citation type="submission" date="2021-01" db="EMBL/GenBank/DDBJ databases">
        <title>Whole genome shotgun sequence of Virgisporangium ochraceum NBRC 16418.</title>
        <authorList>
            <person name="Komaki H."/>
            <person name="Tamura T."/>
        </authorList>
    </citation>
    <scope>NUCLEOTIDE SEQUENCE</scope>
    <source>
        <strain evidence="1">NBRC 16418</strain>
    </source>
</reference>
<dbReference type="EMBL" id="BOPH01000022">
    <property type="protein sequence ID" value="GIJ66981.1"/>
    <property type="molecule type" value="Genomic_DNA"/>
</dbReference>
<dbReference type="Proteomes" id="UP000635606">
    <property type="component" value="Unassembled WGS sequence"/>
</dbReference>
<evidence type="ECO:0000313" key="2">
    <source>
        <dbReference type="Proteomes" id="UP000635606"/>
    </source>
</evidence>
<dbReference type="AlphaFoldDB" id="A0A8J3ZT37"/>